<evidence type="ECO:0000256" key="2">
    <source>
        <dbReference type="ARBA" id="ARBA00023125"/>
    </source>
</evidence>
<evidence type="ECO:0000259" key="5">
    <source>
        <dbReference type="PROSITE" id="PS50987"/>
    </source>
</evidence>
<feature type="region of interest" description="Disordered" evidence="4">
    <location>
        <begin position="92"/>
        <end position="118"/>
    </location>
</feature>
<keyword evidence="3" id="KW-0804">Transcription</keyword>
<dbReference type="Gene3D" id="1.10.10.10">
    <property type="entry name" value="Winged helix-like DNA-binding domain superfamily/Winged helix DNA-binding domain"/>
    <property type="match status" value="1"/>
</dbReference>
<dbReference type="InterPro" id="IPR011991">
    <property type="entry name" value="ArsR-like_HTH"/>
</dbReference>
<dbReference type="Pfam" id="PF01022">
    <property type="entry name" value="HTH_5"/>
    <property type="match status" value="1"/>
</dbReference>
<protein>
    <submittedName>
        <fullName evidence="6">ArsR family transcriptional regulator</fullName>
    </submittedName>
</protein>
<evidence type="ECO:0000256" key="4">
    <source>
        <dbReference type="SAM" id="MobiDB-lite"/>
    </source>
</evidence>
<dbReference type="PRINTS" id="PR00778">
    <property type="entry name" value="HTHARSR"/>
</dbReference>
<dbReference type="PROSITE" id="PS50987">
    <property type="entry name" value="HTH_ARSR_2"/>
    <property type="match status" value="1"/>
</dbReference>
<sequence length="118" mass="12851">ELTAHMFKAMAHPLRVFLLTRLATRPWCVCELAAEAEVEKSVASKHLSLLKEAGLVDAMRIGTQIRYSLTVPCILDLASCAERCVLTNRKKSLGIDPGRDEPHDADDGSGVPVTGRPL</sequence>
<comment type="caution">
    <text evidence="6">The sequence shown here is derived from an EMBL/GenBank/DDBJ whole genome shotgun (WGS) entry which is preliminary data.</text>
</comment>
<dbReference type="PANTHER" id="PTHR43132">
    <property type="entry name" value="ARSENICAL RESISTANCE OPERON REPRESSOR ARSR-RELATED"/>
    <property type="match status" value="1"/>
</dbReference>
<accession>A0A398CV09</accession>
<dbReference type="GO" id="GO:0003700">
    <property type="term" value="F:DNA-binding transcription factor activity"/>
    <property type="evidence" value="ECO:0007669"/>
    <property type="project" value="InterPro"/>
</dbReference>
<dbReference type="CDD" id="cd00090">
    <property type="entry name" value="HTH_ARSR"/>
    <property type="match status" value="1"/>
</dbReference>
<dbReference type="EMBL" id="QXIU01000254">
    <property type="protein sequence ID" value="RIE07216.1"/>
    <property type="molecule type" value="Genomic_DNA"/>
</dbReference>
<dbReference type="GO" id="GO:0003677">
    <property type="term" value="F:DNA binding"/>
    <property type="evidence" value="ECO:0007669"/>
    <property type="project" value="UniProtKB-KW"/>
</dbReference>
<gene>
    <name evidence="6" type="ORF">SMC5_10135</name>
</gene>
<keyword evidence="2" id="KW-0238">DNA-binding</keyword>
<dbReference type="RefSeq" id="WP_133299211.1">
    <property type="nucleotide sequence ID" value="NZ_QXIU01000254.1"/>
</dbReference>
<keyword evidence="1" id="KW-0805">Transcription regulation</keyword>
<evidence type="ECO:0000313" key="7">
    <source>
        <dbReference type="Proteomes" id="UP000266489"/>
    </source>
</evidence>
<name>A0A398CV09_9BACT</name>
<dbReference type="InterPro" id="IPR051011">
    <property type="entry name" value="Metal_resp_trans_reg"/>
</dbReference>
<evidence type="ECO:0000313" key="6">
    <source>
        <dbReference type="EMBL" id="RIE07216.1"/>
    </source>
</evidence>
<evidence type="ECO:0000256" key="1">
    <source>
        <dbReference type="ARBA" id="ARBA00023015"/>
    </source>
</evidence>
<dbReference type="InterPro" id="IPR001845">
    <property type="entry name" value="HTH_ArsR_DNA-bd_dom"/>
</dbReference>
<dbReference type="OrthoDB" id="9798835at2"/>
<dbReference type="PANTHER" id="PTHR43132:SF2">
    <property type="entry name" value="ARSENICAL RESISTANCE OPERON REPRESSOR ARSR-RELATED"/>
    <property type="match status" value="1"/>
</dbReference>
<dbReference type="AlphaFoldDB" id="A0A398CV09"/>
<evidence type="ECO:0000256" key="3">
    <source>
        <dbReference type="ARBA" id="ARBA00023163"/>
    </source>
</evidence>
<reference evidence="6 7" key="1">
    <citation type="submission" date="2018-09" db="EMBL/GenBank/DDBJ databases">
        <title>Discovery and Ecogenomic Context for Candidatus Cryosericales, a Global Caldiserica Order Active in Thawing Permafrost.</title>
        <authorList>
            <person name="Martinez M.A."/>
            <person name="Woodcroft B.J."/>
            <person name="Ignacio Espinoza J.C."/>
            <person name="Zayed A."/>
            <person name="Singleton C.M."/>
            <person name="Boyd J."/>
            <person name="Li Y.-F."/>
            <person name="Purvine S."/>
            <person name="Maughan H."/>
            <person name="Hodgkins S.B."/>
            <person name="Anderson D."/>
            <person name="Sederholm M."/>
            <person name="Temperton B."/>
            <person name="Saleska S.R."/>
            <person name="Tyson G.W."/>
            <person name="Rich V.I."/>
        </authorList>
    </citation>
    <scope>NUCLEOTIDE SEQUENCE [LARGE SCALE GENOMIC DNA]</scope>
    <source>
        <strain evidence="6 7">SMC5</strain>
    </source>
</reference>
<organism evidence="6 7">
    <name type="scientific">Candidatus Cryosericum odellii</name>
    <dbReference type="NCBI Taxonomy" id="2290917"/>
    <lineage>
        <taxon>Bacteria</taxon>
        <taxon>Pseudomonadati</taxon>
        <taxon>Caldisericota/Cryosericota group</taxon>
        <taxon>Candidatus Cryosericota</taxon>
        <taxon>Candidatus Cryosericia</taxon>
        <taxon>Candidatus Cryosericales</taxon>
        <taxon>Candidatus Cryosericaceae</taxon>
        <taxon>Candidatus Cryosericum</taxon>
    </lineage>
</organism>
<proteinExistence type="predicted"/>
<dbReference type="InterPro" id="IPR036390">
    <property type="entry name" value="WH_DNA-bd_sf"/>
</dbReference>
<dbReference type="SMART" id="SM00418">
    <property type="entry name" value="HTH_ARSR"/>
    <property type="match status" value="1"/>
</dbReference>
<feature type="domain" description="HTH arsR-type" evidence="5">
    <location>
        <begin position="1"/>
        <end position="89"/>
    </location>
</feature>
<dbReference type="Proteomes" id="UP000266489">
    <property type="component" value="Unassembled WGS sequence"/>
</dbReference>
<dbReference type="InterPro" id="IPR036388">
    <property type="entry name" value="WH-like_DNA-bd_sf"/>
</dbReference>
<feature type="compositionally biased region" description="Basic and acidic residues" evidence="4">
    <location>
        <begin position="97"/>
        <end position="106"/>
    </location>
</feature>
<feature type="non-terminal residue" evidence="6">
    <location>
        <position position="1"/>
    </location>
</feature>
<dbReference type="NCBIfam" id="NF033788">
    <property type="entry name" value="HTH_metalloreg"/>
    <property type="match status" value="1"/>
</dbReference>
<dbReference type="SUPFAM" id="SSF46785">
    <property type="entry name" value="Winged helix' DNA-binding domain"/>
    <property type="match status" value="1"/>
</dbReference>